<evidence type="ECO:0000313" key="9">
    <source>
        <dbReference type="EMBL" id="KPM38221.1"/>
    </source>
</evidence>
<dbReference type="InterPro" id="IPR012337">
    <property type="entry name" value="RNaseH-like_sf"/>
</dbReference>
<evidence type="ECO:0000256" key="1">
    <source>
        <dbReference type="ARBA" id="ARBA00000077"/>
    </source>
</evidence>
<dbReference type="GO" id="GO:0004523">
    <property type="term" value="F:RNA-DNA hybrid ribonuclease activity"/>
    <property type="evidence" value="ECO:0007669"/>
    <property type="project" value="UniProtKB-EC"/>
</dbReference>
<dbReference type="PROSITE" id="PS50879">
    <property type="entry name" value="RNASE_H_1"/>
    <property type="match status" value="1"/>
</dbReference>
<dbReference type="EC" id="3.1.26.4" evidence="3"/>
<organism evidence="9 10">
    <name type="scientific">Neonectria ditissima</name>
    <dbReference type="NCBI Taxonomy" id="78410"/>
    <lineage>
        <taxon>Eukaryota</taxon>
        <taxon>Fungi</taxon>
        <taxon>Dikarya</taxon>
        <taxon>Ascomycota</taxon>
        <taxon>Pezizomycotina</taxon>
        <taxon>Sordariomycetes</taxon>
        <taxon>Hypocreomycetidae</taxon>
        <taxon>Hypocreales</taxon>
        <taxon>Nectriaceae</taxon>
        <taxon>Neonectria</taxon>
    </lineage>
</organism>
<dbReference type="OrthoDB" id="245563at2759"/>
<keyword evidence="7" id="KW-0378">Hydrolase</keyword>
<dbReference type="GO" id="GO:0003676">
    <property type="term" value="F:nucleic acid binding"/>
    <property type="evidence" value="ECO:0007669"/>
    <property type="project" value="InterPro"/>
</dbReference>
<evidence type="ECO:0000256" key="5">
    <source>
        <dbReference type="ARBA" id="ARBA00022723"/>
    </source>
</evidence>
<comment type="catalytic activity">
    <reaction evidence="1">
        <text>Endonucleolytic cleavage to 5'-phosphomonoester.</text>
        <dbReference type="EC" id="3.1.26.4"/>
    </reaction>
</comment>
<evidence type="ECO:0000256" key="7">
    <source>
        <dbReference type="ARBA" id="ARBA00022801"/>
    </source>
</evidence>
<evidence type="ECO:0000259" key="8">
    <source>
        <dbReference type="PROSITE" id="PS50879"/>
    </source>
</evidence>
<keyword evidence="10" id="KW-1185">Reference proteome</keyword>
<dbReference type="Pfam" id="PF00075">
    <property type="entry name" value="RNase_H"/>
    <property type="match status" value="1"/>
</dbReference>
<evidence type="ECO:0000256" key="6">
    <source>
        <dbReference type="ARBA" id="ARBA00022759"/>
    </source>
</evidence>
<dbReference type="InterPro" id="IPR002156">
    <property type="entry name" value="RNaseH_domain"/>
</dbReference>
<reference evidence="9 10" key="1">
    <citation type="submission" date="2015-09" db="EMBL/GenBank/DDBJ databases">
        <title>Draft genome of a European isolate of the apple canker pathogen Neonectria ditissima.</title>
        <authorList>
            <person name="Gomez-Cortecero A."/>
            <person name="Harrison R.J."/>
            <person name="Armitage A.D."/>
        </authorList>
    </citation>
    <scope>NUCLEOTIDE SEQUENCE [LARGE SCALE GENOMIC DNA]</scope>
    <source>
        <strain evidence="9 10">R09/05</strain>
    </source>
</reference>
<accession>A0A0P7BEF6</accession>
<dbReference type="PANTHER" id="PTHR10642:SF26">
    <property type="entry name" value="RIBONUCLEASE H1"/>
    <property type="match status" value="1"/>
</dbReference>
<dbReference type="GO" id="GO:0046872">
    <property type="term" value="F:metal ion binding"/>
    <property type="evidence" value="ECO:0007669"/>
    <property type="project" value="UniProtKB-KW"/>
</dbReference>
<dbReference type="SUPFAM" id="SSF53098">
    <property type="entry name" value="Ribonuclease H-like"/>
    <property type="match status" value="1"/>
</dbReference>
<sequence length="704" mass="78299">MGDNNIGTQFEAANKLLKTDGMEGVRNALKRFEKILQLDPRDSLGVRDIIPNLLLRLGQEQECYDFLRRWATVDSNMLPNRDVRKADAFESIDMFCSGNPSLSHLVALTLLKLRLYLDCEAYSTDEFDFDFSGPDPDIDRPVGRLVQAKVRNKRRFNAERTAATLKTQYSRLCQMVNDANPFLWEALVTDEACSPPAVYRPGSKEEADLVVHHCRQAWQESEDADVMIDADTWQYTRVYQRTFATAATTETLPINRGTGKVFPSVFKPPLATSLPSELFPATRTGGSHIARFICRNEPTKMLVYIDGACKNNGQPGAQAGWAVVWGNSDEESDAAVSQGVVCERLENQGPFGDDSVATSNRAELRAAIAALRFCDWRDDGYSGIVLASDSSYVVDGATGWTKGWVRNGWKTRIGAPVQNQDLWHLLLGEVERWKHRGLRVEVWKIPRELNSAADAAAKHAAFNMAAKVRFDDSIMSEPPERDHVNIRVVSSQFTTIEDTAESGLPRILMLCLESEDLFDACSGRLVSLITSKAKMERARTQEMALDMLNRDSCPSVILVVDGALTRQSKVWERVIDHLRGGATVILAGCFSSSVTTGQFNRFFAKLGLPWQRGSYGRETVTLRHNVSYVSYGPLPSQLPAAYSQKAVFANHVEKVDAWYTDGYSSNEAAVVFTKVGFGWLGYVGDVNFEEGSDMVVLAMCGLLD</sequence>
<keyword evidence="6" id="KW-0255">Endonuclease</keyword>
<dbReference type="Proteomes" id="UP000050424">
    <property type="component" value="Unassembled WGS sequence"/>
</dbReference>
<evidence type="ECO:0000256" key="2">
    <source>
        <dbReference type="ARBA" id="ARBA00005300"/>
    </source>
</evidence>
<feature type="domain" description="RNase H type-1" evidence="8">
    <location>
        <begin position="297"/>
        <end position="462"/>
    </location>
</feature>
<dbReference type="AlphaFoldDB" id="A0A0P7BEF6"/>
<comment type="caution">
    <text evidence="9">The sequence shown here is derived from an EMBL/GenBank/DDBJ whole genome shotgun (WGS) entry which is preliminary data.</text>
</comment>
<keyword evidence="4" id="KW-0540">Nuclease</keyword>
<dbReference type="InterPro" id="IPR050092">
    <property type="entry name" value="RNase_H"/>
</dbReference>
<dbReference type="CDD" id="cd13934">
    <property type="entry name" value="RNase_H_Dikarya_like"/>
    <property type="match status" value="1"/>
</dbReference>
<dbReference type="EMBL" id="LKCW01000140">
    <property type="protein sequence ID" value="KPM38221.1"/>
    <property type="molecule type" value="Genomic_DNA"/>
</dbReference>
<gene>
    <name evidence="9" type="ORF">AK830_g8346</name>
</gene>
<evidence type="ECO:0000256" key="3">
    <source>
        <dbReference type="ARBA" id="ARBA00012180"/>
    </source>
</evidence>
<dbReference type="Gene3D" id="3.30.420.10">
    <property type="entry name" value="Ribonuclease H-like superfamily/Ribonuclease H"/>
    <property type="match status" value="1"/>
</dbReference>
<dbReference type="PANTHER" id="PTHR10642">
    <property type="entry name" value="RIBONUCLEASE H1"/>
    <property type="match status" value="1"/>
</dbReference>
<proteinExistence type="inferred from homology"/>
<dbReference type="InterPro" id="IPR036397">
    <property type="entry name" value="RNaseH_sf"/>
</dbReference>
<name>A0A0P7BEF6_9HYPO</name>
<dbReference type="GO" id="GO:0043137">
    <property type="term" value="P:DNA replication, removal of RNA primer"/>
    <property type="evidence" value="ECO:0007669"/>
    <property type="project" value="TreeGrafter"/>
</dbReference>
<dbReference type="STRING" id="78410.A0A0P7BEF6"/>
<comment type="similarity">
    <text evidence="2">Belongs to the RNase H family.</text>
</comment>
<keyword evidence="5" id="KW-0479">Metal-binding</keyword>
<protein>
    <recommendedName>
        <fullName evidence="3">ribonuclease H</fullName>
        <ecNumber evidence="3">3.1.26.4</ecNumber>
    </recommendedName>
</protein>
<evidence type="ECO:0000256" key="4">
    <source>
        <dbReference type="ARBA" id="ARBA00022722"/>
    </source>
</evidence>
<evidence type="ECO:0000313" key="10">
    <source>
        <dbReference type="Proteomes" id="UP000050424"/>
    </source>
</evidence>